<keyword evidence="6" id="KW-0472">Membrane</keyword>
<feature type="domain" description="Multidrug resistance protein MdtA-like alpha-helical hairpin" evidence="8">
    <location>
        <begin position="167"/>
        <end position="264"/>
    </location>
</feature>
<protein>
    <submittedName>
        <fullName evidence="12">RND family efflux transporter MFP subunit</fullName>
    </submittedName>
</protein>
<reference evidence="12 13" key="1">
    <citation type="submission" date="2017-06" db="EMBL/GenBank/DDBJ databases">
        <title>Genome sequencing of cyanobaciteial culture collection at National Institute for Environmental Studies (NIES).</title>
        <authorList>
            <person name="Hirose Y."/>
            <person name="Shimura Y."/>
            <person name="Fujisawa T."/>
            <person name="Nakamura Y."/>
            <person name="Kawachi M."/>
        </authorList>
    </citation>
    <scope>NUCLEOTIDE SEQUENCE [LARGE SCALE GENOMIC DNA]</scope>
    <source>
        <strain evidence="12 13">NIES-37</strain>
    </source>
</reference>
<dbReference type="Pfam" id="PF25967">
    <property type="entry name" value="RND-MFP_C"/>
    <property type="match status" value="1"/>
</dbReference>
<evidence type="ECO:0000256" key="5">
    <source>
        <dbReference type="ARBA" id="ARBA00022519"/>
    </source>
</evidence>
<dbReference type="Gene3D" id="2.40.420.20">
    <property type="match status" value="1"/>
</dbReference>
<keyword evidence="13" id="KW-1185">Reference proteome</keyword>
<dbReference type="InterPro" id="IPR058624">
    <property type="entry name" value="MdtA-like_HH"/>
</dbReference>
<evidence type="ECO:0000256" key="2">
    <source>
        <dbReference type="ARBA" id="ARBA00009477"/>
    </source>
</evidence>
<evidence type="ECO:0000259" key="10">
    <source>
        <dbReference type="Pfam" id="PF25944"/>
    </source>
</evidence>
<proteinExistence type="inferred from homology"/>
<feature type="domain" description="Multidrug resistance protein MdtA-like barrel-sandwich hybrid" evidence="9">
    <location>
        <begin position="99"/>
        <end position="296"/>
    </location>
</feature>
<keyword evidence="3" id="KW-0813">Transport</keyword>
<dbReference type="GO" id="GO:1990281">
    <property type="term" value="C:efflux pump complex"/>
    <property type="evidence" value="ECO:0007669"/>
    <property type="project" value="TreeGrafter"/>
</dbReference>
<evidence type="ECO:0000256" key="6">
    <source>
        <dbReference type="ARBA" id="ARBA00023136"/>
    </source>
</evidence>
<evidence type="ECO:0000256" key="7">
    <source>
        <dbReference type="SAM" id="Coils"/>
    </source>
</evidence>
<accession>A0A1Z4MT97</accession>
<evidence type="ECO:0000256" key="4">
    <source>
        <dbReference type="ARBA" id="ARBA00022475"/>
    </source>
</evidence>
<dbReference type="EMBL" id="AP018248">
    <property type="protein sequence ID" value="BAY96708.1"/>
    <property type="molecule type" value="Genomic_DNA"/>
</dbReference>
<feature type="coiled-coil region" evidence="7">
    <location>
        <begin position="139"/>
        <end position="173"/>
    </location>
</feature>
<keyword evidence="7" id="KW-0175">Coiled coil</keyword>
<dbReference type="Gene3D" id="2.40.50.100">
    <property type="match status" value="1"/>
</dbReference>
<dbReference type="PANTHER" id="PTHR30469">
    <property type="entry name" value="MULTIDRUG RESISTANCE PROTEIN MDTA"/>
    <property type="match status" value="1"/>
</dbReference>
<name>A0A1Z4MT97_9CYAN</name>
<comment type="subcellular location">
    <subcellularLocation>
        <location evidence="1">Cell membrane</location>
    </subcellularLocation>
</comment>
<organism evidence="12 13">
    <name type="scientific">Tolypothrix tenuis PCC 7101</name>
    <dbReference type="NCBI Taxonomy" id="231146"/>
    <lineage>
        <taxon>Bacteria</taxon>
        <taxon>Bacillati</taxon>
        <taxon>Cyanobacteriota</taxon>
        <taxon>Cyanophyceae</taxon>
        <taxon>Nostocales</taxon>
        <taxon>Tolypothrichaceae</taxon>
        <taxon>Tolypothrix</taxon>
    </lineage>
</organism>
<evidence type="ECO:0000259" key="9">
    <source>
        <dbReference type="Pfam" id="PF25917"/>
    </source>
</evidence>
<evidence type="ECO:0000256" key="1">
    <source>
        <dbReference type="ARBA" id="ARBA00004236"/>
    </source>
</evidence>
<dbReference type="InterPro" id="IPR006143">
    <property type="entry name" value="RND_pump_MFP"/>
</dbReference>
<dbReference type="InterPro" id="IPR058626">
    <property type="entry name" value="MdtA-like_b-barrel"/>
</dbReference>
<evidence type="ECO:0000313" key="13">
    <source>
        <dbReference type="Proteomes" id="UP000218785"/>
    </source>
</evidence>
<dbReference type="GO" id="GO:0030313">
    <property type="term" value="C:cell envelope"/>
    <property type="evidence" value="ECO:0007669"/>
    <property type="project" value="UniProtKB-SubCell"/>
</dbReference>
<dbReference type="Pfam" id="PF25944">
    <property type="entry name" value="Beta-barrel_RND"/>
    <property type="match status" value="1"/>
</dbReference>
<dbReference type="Proteomes" id="UP000218785">
    <property type="component" value="Chromosome"/>
</dbReference>
<keyword evidence="5" id="KW-0997">Cell inner membrane</keyword>
<evidence type="ECO:0000259" key="11">
    <source>
        <dbReference type="Pfam" id="PF25967"/>
    </source>
</evidence>
<dbReference type="Pfam" id="PF25917">
    <property type="entry name" value="BSH_RND"/>
    <property type="match status" value="1"/>
</dbReference>
<dbReference type="Gene3D" id="1.10.287.470">
    <property type="entry name" value="Helix hairpin bin"/>
    <property type="match status" value="1"/>
</dbReference>
<evidence type="ECO:0000313" key="12">
    <source>
        <dbReference type="EMBL" id="BAY96708.1"/>
    </source>
</evidence>
<gene>
    <name evidence="12" type="ORF">NIES37_06430</name>
</gene>
<dbReference type="GO" id="GO:0015562">
    <property type="term" value="F:efflux transmembrane transporter activity"/>
    <property type="evidence" value="ECO:0007669"/>
    <property type="project" value="TreeGrafter"/>
</dbReference>
<evidence type="ECO:0000256" key="3">
    <source>
        <dbReference type="ARBA" id="ARBA00022448"/>
    </source>
</evidence>
<dbReference type="KEGG" id="ttq:NIES37_06430"/>
<dbReference type="Gene3D" id="2.40.30.170">
    <property type="match status" value="1"/>
</dbReference>
<evidence type="ECO:0000259" key="8">
    <source>
        <dbReference type="Pfam" id="PF25876"/>
    </source>
</evidence>
<dbReference type="SUPFAM" id="SSF111369">
    <property type="entry name" value="HlyD-like secretion proteins"/>
    <property type="match status" value="2"/>
</dbReference>
<keyword evidence="4" id="KW-1003">Cell membrane</keyword>
<feature type="domain" description="Multidrug resistance protein MdtA-like beta-barrel" evidence="10">
    <location>
        <begin position="301"/>
        <end position="383"/>
    </location>
</feature>
<dbReference type="PANTHER" id="PTHR30469:SF36">
    <property type="entry name" value="BLL3903 PROTEIN"/>
    <property type="match status" value="1"/>
</dbReference>
<comment type="similarity">
    <text evidence="2">Belongs to the membrane fusion protein (MFP) (TC 8.A.1) family.</text>
</comment>
<dbReference type="InterPro" id="IPR058627">
    <property type="entry name" value="MdtA-like_C"/>
</dbReference>
<feature type="domain" description="Multidrug resistance protein MdtA-like C-terminal permuted SH3" evidence="11">
    <location>
        <begin position="387"/>
        <end position="446"/>
    </location>
</feature>
<feature type="coiled-coil region" evidence="7">
    <location>
        <begin position="226"/>
        <end position="253"/>
    </location>
</feature>
<dbReference type="NCBIfam" id="TIGR01730">
    <property type="entry name" value="RND_mfp"/>
    <property type="match status" value="1"/>
</dbReference>
<sequence>MLLLVRMRYLSRNFKTRLSLNTQKYMLPGLLPLIPKQIGRNILLLSLIAVCGCTATEAQSNKQQGKNQQRAVPVVVATVTRKTIPVELRQTGTVVAYSTVGVKSQVAGPLTGVYFQEGQNVKKGQLLFKIDSRPQEAALMQAQANKEKAIAQVKQAQANLSKAVAQVNQAKANLLKDQTQAKNAQVQAQRYSTLLGQGAISKEQADQFRTASDAQKATVIADNEGISNAVAAVEAAKADLNNAKATVTAADAAIDSAKITLSYSSIYSPITGRTGSLKVNQGNLVKDNDTNPLVTISQISPIYVTTSLPQRLLPELNKYRAQGKIQVDAYIPKDEQRPEHGELSFIDSGVDPTTGTIQLKSSFTNSDGRLSPGQFVNVVVRLTQEPNAIVVPTTAIQTGQKGQFVYVLNPADQTVDMRPVVVGNAVSNESVIQEGLKEGEQVVTDGQFNLRPKAKVQIKQAVGTGQRTGNVNQGNQSP</sequence>
<dbReference type="InterPro" id="IPR058625">
    <property type="entry name" value="MdtA-like_BSH"/>
</dbReference>
<dbReference type="AlphaFoldDB" id="A0A1Z4MT97"/>
<dbReference type="Pfam" id="PF25876">
    <property type="entry name" value="HH_MFP_RND"/>
    <property type="match status" value="1"/>
</dbReference>
<dbReference type="FunFam" id="2.40.420.20:FF:000001">
    <property type="entry name" value="Efflux RND transporter periplasmic adaptor subunit"/>
    <property type="match status" value="1"/>
</dbReference>